<feature type="domain" description="Arrestin C-terminal-like" evidence="4">
    <location>
        <begin position="176"/>
        <end position="324"/>
    </location>
</feature>
<dbReference type="AlphaFoldDB" id="A0AA43QRD9"/>
<reference evidence="5" key="1">
    <citation type="journal article" date="2023" name="Genome Biol. Evol.">
        <title>First Whole Genome Sequence and Flow Cytometry Genome Size Data for the Lichen-Forming Fungus Ramalina farinacea (Ascomycota).</title>
        <authorList>
            <person name="Llewellyn T."/>
            <person name="Mian S."/>
            <person name="Hill R."/>
            <person name="Leitch I.J."/>
            <person name="Gaya E."/>
        </authorList>
    </citation>
    <scope>NUCLEOTIDE SEQUENCE</scope>
    <source>
        <strain evidence="5">LIQ254RAFAR</strain>
    </source>
</reference>
<name>A0AA43QRD9_9LECA</name>
<dbReference type="GO" id="GO:0070086">
    <property type="term" value="P:ubiquitin-dependent endocytosis"/>
    <property type="evidence" value="ECO:0007669"/>
    <property type="project" value="TreeGrafter"/>
</dbReference>
<sequence>MAPNLFNNSNRESTAVKYFEIRLDESHLTLRGSEDEASSVLLKGTLVLCLSEPLRIQGVRLRFTGEKRIGWFHVGSGPANVKHLDEFLRHTWDFKKTAETLPAGNYEWPFEKIIPGNSPESLEGLTETWIVYRMKATVERGMLQQNSVARKQVRIIRTLDPAALELAHAMSVENVWIDKISYSLSTTSKAVVFGSTIQVDFKLIPLLKGLKIGRITTELLQRQSLTIRNSRNFNRHHSHSHAISTDEYRLPDSAETEDIEGQEGYVFSRSMPLPQSLRKCVQTLDALDIKIRHHLAFNIQLHNPDGHVSELHANVPVYIFLSPNLPIDDNNNLVHGSGSSIALAASEMTDLTPPQYGEHTLDQLYSDIDPSGYMTPGGASGVGTPLGSRSRSGSVENLASMDGMATTGLAANVLESRLSNLDIAGPAGSYRVARERAPLASNADGSITQGPSFGSPPQLSTSTGNGYFAERMNGSTPQTPSEAISRQDSGEEVEATPQHLEYQPETLAKVPSYKTALQTNYRLPLNEGLPTYQAATRPTASSSRGAQMPIQRSVRNGTRVS</sequence>
<dbReference type="SMART" id="SM01017">
    <property type="entry name" value="Arrestin_C"/>
    <property type="match status" value="1"/>
</dbReference>
<feature type="region of interest" description="Disordered" evidence="3">
    <location>
        <begin position="367"/>
        <end position="394"/>
    </location>
</feature>
<comment type="subunit">
    <text evidence="2">Interacts with hulA.</text>
</comment>
<feature type="compositionally biased region" description="Polar residues" evidence="3">
    <location>
        <begin position="533"/>
        <end position="545"/>
    </location>
</feature>
<evidence type="ECO:0000313" key="5">
    <source>
        <dbReference type="EMBL" id="MDI1489761.1"/>
    </source>
</evidence>
<proteinExistence type="inferred from homology"/>
<feature type="compositionally biased region" description="Polar residues" evidence="3">
    <location>
        <begin position="473"/>
        <end position="487"/>
    </location>
</feature>
<dbReference type="InterPro" id="IPR011021">
    <property type="entry name" value="Arrestin-like_N"/>
</dbReference>
<organism evidence="5 6">
    <name type="scientific">Ramalina farinacea</name>
    <dbReference type="NCBI Taxonomy" id="258253"/>
    <lineage>
        <taxon>Eukaryota</taxon>
        <taxon>Fungi</taxon>
        <taxon>Dikarya</taxon>
        <taxon>Ascomycota</taxon>
        <taxon>Pezizomycotina</taxon>
        <taxon>Lecanoromycetes</taxon>
        <taxon>OSLEUM clade</taxon>
        <taxon>Lecanoromycetidae</taxon>
        <taxon>Lecanorales</taxon>
        <taxon>Lecanorineae</taxon>
        <taxon>Ramalinaceae</taxon>
        <taxon>Ramalina</taxon>
    </lineage>
</organism>
<dbReference type="Proteomes" id="UP001161017">
    <property type="component" value="Unassembled WGS sequence"/>
</dbReference>
<comment type="similarity">
    <text evidence="1">Belongs to the arrestin family.</text>
</comment>
<evidence type="ECO:0000256" key="2">
    <source>
        <dbReference type="ARBA" id="ARBA00038766"/>
    </source>
</evidence>
<dbReference type="InterPro" id="IPR011022">
    <property type="entry name" value="Arrestin_C-like"/>
</dbReference>
<evidence type="ECO:0000256" key="3">
    <source>
        <dbReference type="SAM" id="MobiDB-lite"/>
    </source>
</evidence>
<evidence type="ECO:0000313" key="6">
    <source>
        <dbReference type="Proteomes" id="UP001161017"/>
    </source>
</evidence>
<dbReference type="InterPro" id="IPR050357">
    <property type="entry name" value="Arrestin_domain-protein"/>
</dbReference>
<dbReference type="PANTHER" id="PTHR11188:SF17">
    <property type="entry name" value="FI21816P1"/>
    <property type="match status" value="1"/>
</dbReference>
<dbReference type="EMBL" id="JAPUFD010000010">
    <property type="protein sequence ID" value="MDI1489761.1"/>
    <property type="molecule type" value="Genomic_DNA"/>
</dbReference>
<dbReference type="GO" id="GO:0005886">
    <property type="term" value="C:plasma membrane"/>
    <property type="evidence" value="ECO:0007669"/>
    <property type="project" value="TreeGrafter"/>
</dbReference>
<feature type="region of interest" description="Disordered" evidence="3">
    <location>
        <begin position="441"/>
        <end position="507"/>
    </location>
</feature>
<dbReference type="GO" id="GO:0030674">
    <property type="term" value="F:protein-macromolecule adaptor activity"/>
    <property type="evidence" value="ECO:0007669"/>
    <property type="project" value="TreeGrafter"/>
</dbReference>
<dbReference type="Gene3D" id="2.60.40.640">
    <property type="match status" value="1"/>
</dbReference>
<dbReference type="GO" id="GO:0031625">
    <property type="term" value="F:ubiquitin protein ligase binding"/>
    <property type="evidence" value="ECO:0007669"/>
    <property type="project" value="TreeGrafter"/>
</dbReference>
<dbReference type="Pfam" id="PF00339">
    <property type="entry name" value="Arrestin_N"/>
    <property type="match status" value="1"/>
</dbReference>
<keyword evidence="6" id="KW-1185">Reference proteome</keyword>
<evidence type="ECO:0000256" key="1">
    <source>
        <dbReference type="ARBA" id="ARBA00005298"/>
    </source>
</evidence>
<evidence type="ECO:0000259" key="4">
    <source>
        <dbReference type="SMART" id="SM01017"/>
    </source>
</evidence>
<feature type="compositionally biased region" description="Polar residues" evidence="3">
    <location>
        <begin position="443"/>
        <end position="465"/>
    </location>
</feature>
<gene>
    <name evidence="5" type="ORF">OHK93_000959</name>
</gene>
<accession>A0AA43QRD9</accession>
<dbReference type="PANTHER" id="PTHR11188">
    <property type="entry name" value="ARRESTIN DOMAIN CONTAINING PROTEIN"/>
    <property type="match status" value="1"/>
</dbReference>
<dbReference type="Pfam" id="PF02752">
    <property type="entry name" value="Arrestin_C"/>
    <property type="match status" value="1"/>
</dbReference>
<comment type="caution">
    <text evidence="5">The sequence shown here is derived from an EMBL/GenBank/DDBJ whole genome shotgun (WGS) entry which is preliminary data.</text>
</comment>
<dbReference type="InterPro" id="IPR014752">
    <property type="entry name" value="Arrestin-like_C"/>
</dbReference>
<dbReference type="GO" id="GO:0005829">
    <property type="term" value="C:cytosol"/>
    <property type="evidence" value="ECO:0007669"/>
    <property type="project" value="TreeGrafter"/>
</dbReference>
<feature type="region of interest" description="Disordered" evidence="3">
    <location>
        <begin position="527"/>
        <end position="561"/>
    </location>
</feature>
<protein>
    <recommendedName>
        <fullName evidence="4">Arrestin C-terminal-like domain-containing protein</fullName>
    </recommendedName>
</protein>